<feature type="transmembrane region" description="Helical" evidence="1">
    <location>
        <begin position="160"/>
        <end position="176"/>
    </location>
</feature>
<feature type="transmembrane region" description="Helical" evidence="1">
    <location>
        <begin position="310"/>
        <end position="329"/>
    </location>
</feature>
<evidence type="ECO:0000313" key="2">
    <source>
        <dbReference type="EMBL" id="TYL83458.1"/>
    </source>
</evidence>
<comment type="caution">
    <text evidence="2">The sequence shown here is derived from an EMBL/GenBank/DDBJ whole genome shotgun (WGS) entry which is preliminary data.</text>
</comment>
<feature type="transmembrane region" description="Helical" evidence="1">
    <location>
        <begin position="510"/>
        <end position="534"/>
    </location>
</feature>
<protein>
    <submittedName>
        <fullName evidence="2">Regulator</fullName>
    </submittedName>
</protein>
<proteinExistence type="predicted"/>
<dbReference type="Proteomes" id="UP000324853">
    <property type="component" value="Unassembled WGS sequence"/>
</dbReference>
<sequence length="555" mass="57913">MSTLTGTAGKSDLNKPEFKPALWTSGDWNAFFGFGTNILVNMLVLTGLLRFVLKMPDSLVFGRILPALGLMMCLSTFYYAFLAYRLAQKTGRSDVCALPSGVSVPHMFIVTFVIMLPITLKTGDPLKGWSAGLVWVFFQSFILMIGGFVAPFIRKITPRAALLGTLAGVSVTFISMRPALEMYMTPQIGLVCFAIILVSWFGGVKYPKGIPAGLVAIAAGMIIAWGSNLFGLGLGGLSIAGVGAAFSNFGFSVPIPAVGYVFSGFEYLGVILVTAIPFGIYDLVEAMDNVESAEAAGDEYPTTRVLTADGIVSLIGCLMGNPFINAVYIGHPGWKAMGGRIGYSAATGIMVVVLAWFGIISVLLALVPVVAISPILLYIGMLIGAQAFQTTPVKHAPAIVLALTPHLAAWAKLQIDTMLGSTMTAAATVGGMAADKADAVKTAAIAALPQQGVFYHGLEVMGGGSILGGLILGAIGVFIIERDFEKATAFALVGAVLTYFGFMHGEAVGIGGGFGVTPAVAFAYAVMAAGLFAASKLGTTEHYASHPEMHAAPAE</sequence>
<keyword evidence="3" id="KW-1185">Reference proteome</keyword>
<feature type="transmembrane region" description="Helical" evidence="1">
    <location>
        <begin position="132"/>
        <end position="153"/>
    </location>
</feature>
<dbReference type="EMBL" id="VSSR01000029">
    <property type="protein sequence ID" value="TYL83458.1"/>
    <property type="molecule type" value="Genomic_DNA"/>
</dbReference>
<dbReference type="OrthoDB" id="3320984at2"/>
<keyword evidence="1" id="KW-0472">Membrane</keyword>
<gene>
    <name evidence="2" type="ORF">FXB38_18530</name>
</gene>
<feature type="transmembrane region" description="Helical" evidence="1">
    <location>
        <begin position="209"/>
        <end position="226"/>
    </location>
</feature>
<feature type="transmembrane region" description="Helical" evidence="1">
    <location>
        <begin position="182"/>
        <end position="202"/>
    </location>
</feature>
<feature type="transmembrane region" description="Helical" evidence="1">
    <location>
        <begin position="258"/>
        <end position="280"/>
    </location>
</feature>
<name>A0A5S4WPD9_9BRAD</name>
<dbReference type="PANTHER" id="PTHR31610:SF0">
    <property type="entry name" value="SLC26A_SULP TRANSPORTER DOMAIN-CONTAINING PROTEIN"/>
    <property type="match status" value="1"/>
</dbReference>
<accession>A0A5S4WPD9</accession>
<feature type="transmembrane region" description="Helical" evidence="1">
    <location>
        <begin position="28"/>
        <end position="52"/>
    </location>
</feature>
<keyword evidence="1" id="KW-0812">Transmembrane</keyword>
<organism evidence="2 3">
    <name type="scientific">Bradyrhizobium cytisi</name>
    <dbReference type="NCBI Taxonomy" id="515489"/>
    <lineage>
        <taxon>Bacteria</taxon>
        <taxon>Pseudomonadati</taxon>
        <taxon>Pseudomonadota</taxon>
        <taxon>Alphaproteobacteria</taxon>
        <taxon>Hyphomicrobiales</taxon>
        <taxon>Nitrobacteraceae</taxon>
        <taxon>Bradyrhizobium</taxon>
    </lineage>
</organism>
<feature type="transmembrane region" description="Helical" evidence="1">
    <location>
        <begin position="96"/>
        <end position="120"/>
    </location>
</feature>
<dbReference type="PANTHER" id="PTHR31610">
    <property type="entry name" value="SLR0360 PROTEIN"/>
    <property type="match status" value="1"/>
</dbReference>
<reference evidence="2 3" key="1">
    <citation type="submission" date="2019-08" db="EMBL/GenBank/DDBJ databases">
        <title>Bradyrhizobium hipponensis sp. nov., a rhizobium isolated from a Lupinus angustifolius root nodule in Tunisia.</title>
        <authorList>
            <person name="Off K."/>
            <person name="Rejili M."/>
            <person name="Mars M."/>
            <person name="Brachmann A."/>
            <person name="Marin M."/>
        </authorList>
    </citation>
    <scope>NUCLEOTIDE SEQUENCE [LARGE SCALE GENOMIC DNA]</scope>
    <source>
        <strain evidence="2 3">CTAW11</strain>
    </source>
</reference>
<evidence type="ECO:0000256" key="1">
    <source>
        <dbReference type="SAM" id="Phobius"/>
    </source>
</evidence>
<dbReference type="AlphaFoldDB" id="A0A5S4WPD9"/>
<feature type="transmembrane region" description="Helical" evidence="1">
    <location>
        <begin position="487"/>
        <end position="504"/>
    </location>
</feature>
<feature type="transmembrane region" description="Helical" evidence="1">
    <location>
        <begin position="460"/>
        <end position="480"/>
    </location>
</feature>
<feature type="transmembrane region" description="Helical" evidence="1">
    <location>
        <begin position="232"/>
        <end position="251"/>
    </location>
</feature>
<feature type="transmembrane region" description="Helical" evidence="1">
    <location>
        <begin position="64"/>
        <end position="84"/>
    </location>
</feature>
<keyword evidence="1" id="KW-1133">Transmembrane helix</keyword>
<dbReference type="RefSeq" id="WP_148752424.1">
    <property type="nucleotide sequence ID" value="NZ_VSSR01000029.1"/>
</dbReference>
<evidence type="ECO:0000313" key="3">
    <source>
        <dbReference type="Proteomes" id="UP000324853"/>
    </source>
</evidence>